<dbReference type="Proteomes" id="UP001224359">
    <property type="component" value="Unassembled WGS sequence"/>
</dbReference>
<evidence type="ECO:0000313" key="2">
    <source>
        <dbReference type="Proteomes" id="UP001224359"/>
    </source>
</evidence>
<protein>
    <submittedName>
        <fullName evidence="1">Uncharacterized protein</fullName>
    </submittedName>
</protein>
<reference evidence="1 2" key="1">
    <citation type="submission" date="2023-07" db="EMBL/GenBank/DDBJ databases">
        <title>Genomic Encyclopedia of Type Strains, Phase IV (KMG-IV): sequencing the most valuable type-strain genomes for metagenomic binning, comparative biology and taxonomic classification.</title>
        <authorList>
            <person name="Goeker M."/>
        </authorList>
    </citation>
    <scope>NUCLEOTIDE SEQUENCE [LARGE SCALE GENOMIC DNA]</scope>
    <source>
        <strain evidence="1 2">DSM 16460</strain>
    </source>
</reference>
<organism evidence="1 2">
    <name type="scientific">Alkalibacillus salilacus</name>
    <dbReference type="NCBI Taxonomy" id="284582"/>
    <lineage>
        <taxon>Bacteria</taxon>
        <taxon>Bacillati</taxon>
        <taxon>Bacillota</taxon>
        <taxon>Bacilli</taxon>
        <taxon>Bacillales</taxon>
        <taxon>Bacillaceae</taxon>
        <taxon>Alkalibacillus</taxon>
    </lineage>
</organism>
<evidence type="ECO:0000313" key="1">
    <source>
        <dbReference type="EMBL" id="MDQ0160225.1"/>
    </source>
</evidence>
<comment type="caution">
    <text evidence="1">The sequence shown here is derived from an EMBL/GenBank/DDBJ whole genome shotgun (WGS) entry which is preliminary data.</text>
</comment>
<keyword evidence="2" id="KW-1185">Reference proteome</keyword>
<name>A0ABT9VGY6_9BACI</name>
<accession>A0ABT9VGY6</accession>
<dbReference type="EMBL" id="JAUSTQ010000010">
    <property type="protein sequence ID" value="MDQ0160225.1"/>
    <property type="molecule type" value="Genomic_DNA"/>
</dbReference>
<proteinExistence type="predicted"/>
<sequence>MMDRIPSSLWHLPSQSHPIPSRFYIYHRDLLFIMQVASIYHRVDLVFHRPNKILSQVHNYV</sequence>
<gene>
    <name evidence="1" type="ORF">J2S77_002228</name>
</gene>